<evidence type="ECO:0000256" key="2">
    <source>
        <dbReference type="ARBA" id="ARBA00023012"/>
    </source>
</evidence>
<dbReference type="EMBL" id="CP058708">
    <property type="protein sequence ID" value="QLH52213.1"/>
    <property type="molecule type" value="Genomic_DNA"/>
</dbReference>
<dbReference type="GO" id="GO:0006355">
    <property type="term" value="P:regulation of DNA-templated transcription"/>
    <property type="evidence" value="ECO:0007669"/>
    <property type="project" value="InterPro"/>
</dbReference>
<evidence type="ECO:0000259" key="7">
    <source>
        <dbReference type="PROSITE" id="PS51755"/>
    </source>
</evidence>
<dbReference type="AlphaFoldDB" id="A0A7D5NFW1"/>
<dbReference type="GO" id="GO:0000156">
    <property type="term" value="F:phosphorelay response regulator activity"/>
    <property type="evidence" value="ECO:0007669"/>
    <property type="project" value="TreeGrafter"/>
</dbReference>
<dbReference type="InterPro" id="IPR001789">
    <property type="entry name" value="Sig_transdc_resp-reg_receiver"/>
</dbReference>
<dbReference type="Gene3D" id="6.10.250.690">
    <property type="match status" value="1"/>
</dbReference>
<dbReference type="CDD" id="cd00383">
    <property type="entry name" value="trans_reg_C"/>
    <property type="match status" value="1"/>
</dbReference>
<dbReference type="KEGG" id="acog:HWD57_22355"/>
<organism evidence="8 9">
    <name type="scientific">Candidatus Accumulibacter cognatus</name>
    <dbReference type="NCBI Taxonomy" id="2954383"/>
    <lineage>
        <taxon>Bacteria</taxon>
        <taxon>Pseudomonadati</taxon>
        <taxon>Pseudomonadota</taxon>
        <taxon>Betaproteobacteria</taxon>
        <taxon>Candidatus Accumulibacter</taxon>
    </lineage>
</organism>
<dbReference type="InterPro" id="IPR036388">
    <property type="entry name" value="WH-like_DNA-bd_sf"/>
</dbReference>
<evidence type="ECO:0000256" key="4">
    <source>
        <dbReference type="PROSITE-ProRule" id="PRU00169"/>
    </source>
</evidence>
<dbReference type="InterPro" id="IPR039420">
    <property type="entry name" value="WalR-like"/>
</dbReference>
<dbReference type="SMART" id="SM00448">
    <property type="entry name" value="REC"/>
    <property type="match status" value="1"/>
</dbReference>
<dbReference type="Pfam" id="PF00486">
    <property type="entry name" value="Trans_reg_C"/>
    <property type="match status" value="1"/>
</dbReference>
<dbReference type="Proteomes" id="UP000509684">
    <property type="component" value="Chromosome"/>
</dbReference>
<dbReference type="SMART" id="SM00862">
    <property type="entry name" value="Trans_reg_C"/>
    <property type="match status" value="1"/>
</dbReference>
<dbReference type="Pfam" id="PF00072">
    <property type="entry name" value="Response_reg"/>
    <property type="match status" value="1"/>
</dbReference>
<keyword evidence="1 4" id="KW-0597">Phosphoprotein</keyword>
<gene>
    <name evidence="8" type="ORF">HWD57_22355</name>
</gene>
<dbReference type="Gene3D" id="3.40.50.2300">
    <property type="match status" value="1"/>
</dbReference>
<evidence type="ECO:0000313" key="9">
    <source>
        <dbReference type="Proteomes" id="UP000509684"/>
    </source>
</evidence>
<feature type="domain" description="Response regulatory" evidence="6">
    <location>
        <begin position="1"/>
        <end position="108"/>
    </location>
</feature>
<evidence type="ECO:0000259" key="6">
    <source>
        <dbReference type="PROSITE" id="PS50110"/>
    </source>
</evidence>
<proteinExistence type="predicted"/>
<dbReference type="SUPFAM" id="SSF52172">
    <property type="entry name" value="CheY-like"/>
    <property type="match status" value="1"/>
</dbReference>
<evidence type="ECO:0000256" key="3">
    <source>
        <dbReference type="ARBA" id="ARBA00023125"/>
    </source>
</evidence>
<accession>A0A7D5NFW1</accession>
<dbReference type="Gene3D" id="1.10.10.10">
    <property type="entry name" value="Winged helix-like DNA-binding domain superfamily/Winged helix DNA-binding domain"/>
    <property type="match status" value="1"/>
</dbReference>
<feature type="DNA-binding region" description="OmpR/PhoB-type" evidence="5">
    <location>
        <begin position="116"/>
        <end position="215"/>
    </location>
</feature>
<name>A0A7D5NFW1_9PROT</name>
<dbReference type="PANTHER" id="PTHR48111:SF40">
    <property type="entry name" value="PHOSPHATE REGULON TRANSCRIPTIONAL REGULATORY PROTEIN PHOB"/>
    <property type="match status" value="1"/>
</dbReference>
<evidence type="ECO:0000256" key="5">
    <source>
        <dbReference type="PROSITE-ProRule" id="PRU01091"/>
    </source>
</evidence>
<feature type="modified residue" description="4-aspartylphosphate" evidence="4">
    <location>
        <position position="42"/>
    </location>
</feature>
<keyword evidence="2" id="KW-0902">Two-component regulatory system</keyword>
<dbReference type="InterPro" id="IPR011006">
    <property type="entry name" value="CheY-like_superfamily"/>
</dbReference>
<evidence type="ECO:0000313" key="8">
    <source>
        <dbReference type="EMBL" id="QLH52213.1"/>
    </source>
</evidence>
<dbReference type="InterPro" id="IPR001867">
    <property type="entry name" value="OmpR/PhoB-type_DNA-bd"/>
</dbReference>
<dbReference type="GO" id="GO:0005829">
    <property type="term" value="C:cytosol"/>
    <property type="evidence" value="ECO:0007669"/>
    <property type="project" value="TreeGrafter"/>
</dbReference>
<sequence length="216" mass="24544">MVVVDLVEHALATQSWNCRHYSTVSALKADLKNERFDLLILDWSLPDGDAGEVIRLVRQTLSQATPILIESVTDDEQRIVEALTLGADDYVVKPLRVAELQARVAALLRRTGVKNQVTMMVEPYRVDRDNLTIFLGEEDLELSPLEYDLSSYLFSHPNQLLTRETLLVNVWGRNADEDTRSVDALVSRLRKKLRLGPTTGWQIASLRSYGYRFESV</sequence>
<dbReference type="PROSITE" id="PS50110">
    <property type="entry name" value="RESPONSE_REGULATORY"/>
    <property type="match status" value="1"/>
</dbReference>
<dbReference type="PANTHER" id="PTHR48111">
    <property type="entry name" value="REGULATOR OF RPOS"/>
    <property type="match status" value="1"/>
</dbReference>
<keyword evidence="3 5" id="KW-0238">DNA-binding</keyword>
<dbReference type="GO" id="GO:0000976">
    <property type="term" value="F:transcription cis-regulatory region binding"/>
    <property type="evidence" value="ECO:0007669"/>
    <property type="project" value="TreeGrafter"/>
</dbReference>
<reference evidence="8 9" key="1">
    <citation type="journal article" date="2019" name="Microbiome">
        <title>Annotated bacterial chromosomes from frame-shift-corrected long-read metagenomic data.</title>
        <authorList>
            <person name="Arumugam K."/>
            <person name="Bagci C."/>
            <person name="Bessarab I."/>
            <person name="Beier S."/>
            <person name="Buchfink B."/>
            <person name="Gorska A."/>
            <person name="Qiu G."/>
            <person name="Huson D.H."/>
            <person name="Williams R.B.H."/>
        </authorList>
    </citation>
    <scope>NUCLEOTIDE SEQUENCE [LARGE SCALE GENOMIC DNA]</scope>
    <source>
        <strain evidence="8">SSA1</strain>
    </source>
</reference>
<feature type="domain" description="OmpR/PhoB-type" evidence="7">
    <location>
        <begin position="116"/>
        <end position="215"/>
    </location>
</feature>
<dbReference type="GO" id="GO:0032993">
    <property type="term" value="C:protein-DNA complex"/>
    <property type="evidence" value="ECO:0007669"/>
    <property type="project" value="TreeGrafter"/>
</dbReference>
<dbReference type="PROSITE" id="PS51755">
    <property type="entry name" value="OMPR_PHOB"/>
    <property type="match status" value="1"/>
</dbReference>
<evidence type="ECO:0000256" key="1">
    <source>
        <dbReference type="ARBA" id="ARBA00022553"/>
    </source>
</evidence>
<protein>
    <submittedName>
        <fullName evidence="8">Response regulator transcription factor</fullName>
    </submittedName>
</protein>